<dbReference type="GO" id="GO:0046872">
    <property type="term" value="F:metal ion binding"/>
    <property type="evidence" value="ECO:0007669"/>
    <property type="project" value="UniProtKB-KW"/>
</dbReference>
<dbReference type="EMBL" id="UGQA01000001">
    <property type="protein sequence ID" value="STY94379.1"/>
    <property type="molecule type" value="Genomic_DNA"/>
</dbReference>
<evidence type="ECO:0000256" key="4">
    <source>
        <dbReference type="ARBA" id="ARBA00022801"/>
    </source>
</evidence>
<dbReference type="GO" id="GO:0010945">
    <property type="term" value="F:coenzyme A diphosphatase activity"/>
    <property type="evidence" value="ECO:0007669"/>
    <property type="project" value="InterPro"/>
</dbReference>
<evidence type="ECO:0000256" key="5">
    <source>
        <dbReference type="ARBA" id="ARBA00022842"/>
    </source>
</evidence>
<keyword evidence="4 8" id="KW-0378">Hydrolase</keyword>
<evidence type="ECO:0000256" key="1">
    <source>
        <dbReference type="ARBA" id="ARBA00001936"/>
    </source>
</evidence>
<feature type="domain" description="Nudix hydrolase" evidence="7">
    <location>
        <begin position="34"/>
        <end position="166"/>
    </location>
</feature>
<gene>
    <name evidence="8" type="ORF">NCTC11091_00139</name>
</gene>
<dbReference type="Gene3D" id="3.90.79.10">
    <property type="entry name" value="Nucleoside Triphosphate Pyrophosphohydrolase"/>
    <property type="match status" value="1"/>
</dbReference>
<dbReference type="PANTHER" id="PTHR12992">
    <property type="entry name" value="NUDIX HYDROLASE"/>
    <property type="match status" value="1"/>
</dbReference>
<name>A0A378Q0V7_9GAMM</name>
<dbReference type="CDD" id="cd03426">
    <property type="entry name" value="NUDIX_CoAse_Nudt7"/>
    <property type="match status" value="1"/>
</dbReference>
<keyword evidence="3" id="KW-0479">Metal-binding</keyword>
<evidence type="ECO:0000256" key="2">
    <source>
        <dbReference type="ARBA" id="ARBA00001946"/>
    </source>
</evidence>
<evidence type="ECO:0000259" key="7">
    <source>
        <dbReference type="PROSITE" id="PS51462"/>
    </source>
</evidence>
<dbReference type="AlphaFoldDB" id="A0A378Q0V7"/>
<evidence type="ECO:0000256" key="3">
    <source>
        <dbReference type="ARBA" id="ARBA00022723"/>
    </source>
</evidence>
<comment type="cofactor">
    <cofactor evidence="2">
        <name>Mg(2+)</name>
        <dbReference type="ChEBI" id="CHEBI:18420"/>
    </cofactor>
</comment>
<dbReference type="InterPro" id="IPR000086">
    <property type="entry name" value="NUDIX_hydrolase_dom"/>
</dbReference>
<keyword evidence="5" id="KW-0460">Magnesium</keyword>
<reference evidence="8 9" key="1">
    <citation type="submission" date="2018-06" db="EMBL/GenBank/DDBJ databases">
        <authorList>
            <consortium name="Pathogen Informatics"/>
            <person name="Doyle S."/>
        </authorList>
    </citation>
    <scope>NUCLEOTIDE SEQUENCE [LARGE SCALE GENOMIC DNA]</scope>
    <source>
        <strain evidence="8 9">NCTC11091</strain>
    </source>
</reference>
<evidence type="ECO:0000313" key="9">
    <source>
        <dbReference type="Proteomes" id="UP000255193"/>
    </source>
</evidence>
<protein>
    <submittedName>
        <fullName evidence="8">Putative NUDIX hydrolase</fullName>
    </submittedName>
</protein>
<accession>A0A378Q0V7</accession>
<proteinExistence type="predicted"/>
<dbReference type="InterPro" id="IPR015797">
    <property type="entry name" value="NUDIX_hydrolase-like_dom_sf"/>
</dbReference>
<dbReference type="SUPFAM" id="SSF55811">
    <property type="entry name" value="Nudix"/>
    <property type="match status" value="1"/>
</dbReference>
<sequence length="207" mass="22691">MPNVYQKPLSASFQSALLNQLANRLAALPHDPTPQPYAVLIVLTDAPRPQILYSVRAAHLREHAGEVAFAGGRREDEDVSNAATALREAHEEVGILPTAVQVLGELPLAFGKSGRAVKPIVGVIAPNTVLTLQADEIARIFWADLLTLISQPTVPYAYPYGKQVYISPSFSIAGETVWGLTARITASLLKVGFDRDVRWYQRLEPRR</sequence>
<dbReference type="Pfam" id="PF00293">
    <property type="entry name" value="NUDIX"/>
    <property type="match status" value="1"/>
</dbReference>
<dbReference type="PANTHER" id="PTHR12992:SF11">
    <property type="entry name" value="MITOCHONDRIAL COENZYME A DIPHOSPHATASE NUDT8"/>
    <property type="match status" value="1"/>
</dbReference>
<keyword evidence="6" id="KW-0464">Manganese</keyword>
<organism evidence="8 9">
    <name type="scientific">Faucicola atlantae</name>
    <dbReference type="NCBI Taxonomy" id="34059"/>
    <lineage>
        <taxon>Bacteria</taxon>
        <taxon>Pseudomonadati</taxon>
        <taxon>Pseudomonadota</taxon>
        <taxon>Gammaproteobacteria</taxon>
        <taxon>Moraxellales</taxon>
        <taxon>Moraxellaceae</taxon>
        <taxon>Faucicola</taxon>
    </lineage>
</organism>
<comment type="cofactor">
    <cofactor evidence="1">
        <name>Mn(2+)</name>
        <dbReference type="ChEBI" id="CHEBI:29035"/>
    </cofactor>
</comment>
<evidence type="ECO:0000313" key="8">
    <source>
        <dbReference type="EMBL" id="STY94379.1"/>
    </source>
</evidence>
<dbReference type="Proteomes" id="UP000255193">
    <property type="component" value="Unassembled WGS sequence"/>
</dbReference>
<dbReference type="PROSITE" id="PS51462">
    <property type="entry name" value="NUDIX"/>
    <property type="match status" value="1"/>
</dbReference>
<evidence type="ECO:0000256" key="6">
    <source>
        <dbReference type="ARBA" id="ARBA00023211"/>
    </source>
</evidence>
<dbReference type="InterPro" id="IPR045121">
    <property type="entry name" value="CoAse"/>
</dbReference>